<feature type="repeat" description="ANK" evidence="3">
    <location>
        <begin position="1470"/>
        <end position="1502"/>
    </location>
</feature>
<feature type="repeat" description="ANK" evidence="3">
    <location>
        <begin position="1404"/>
        <end position="1436"/>
    </location>
</feature>
<dbReference type="SUPFAM" id="SSF52540">
    <property type="entry name" value="P-loop containing nucleoside triphosphate hydrolases"/>
    <property type="match status" value="1"/>
</dbReference>
<dbReference type="Gene3D" id="3.40.50.300">
    <property type="entry name" value="P-loop containing nucleotide triphosphate hydrolases"/>
    <property type="match status" value="1"/>
</dbReference>
<dbReference type="PROSITE" id="PS50088">
    <property type="entry name" value="ANK_REPEAT"/>
    <property type="match status" value="22"/>
</dbReference>
<organism evidence="6 7">
    <name type="scientific">Conoideocrella luteorostrata</name>
    <dbReference type="NCBI Taxonomy" id="1105319"/>
    <lineage>
        <taxon>Eukaryota</taxon>
        <taxon>Fungi</taxon>
        <taxon>Dikarya</taxon>
        <taxon>Ascomycota</taxon>
        <taxon>Pezizomycotina</taxon>
        <taxon>Sordariomycetes</taxon>
        <taxon>Hypocreomycetidae</taxon>
        <taxon>Hypocreales</taxon>
        <taxon>Clavicipitaceae</taxon>
        <taxon>Conoideocrella</taxon>
    </lineage>
</organism>
<dbReference type="InterPro" id="IPR027417">
    <property type="entry name" value="P-loop_NTPase"/>
</dbReference>
<evidence type="ECO:0000259" key="5">
    <source>
        <dbReference type="Pfam" id="PF24883"/>
    </source>
</evidence>
<gene>
    <name evidence="6" type="ORF">QQS21_005182</name>
</gene>
<keyword evidence="1" id="KW-0677">Repeat</keyword>
<feature type="domain" description="Nucleoside phosphorylase" evidence="4">
    <location>
        <begin position="114"/>
        <end position="398"/>
    </location>
</feature>
<sequence>MLFASWREVQVVCVADDVRVTNGCIFVFVIIRSVSKPRDVDEDADSDDDSTVNAEFGKMVYKRKGQMEKRTAEHGDSDDAQIVTATKKAKIASDNLSEVAIRIGSQKTTGEYTVGWICAISEEYAAAQAFLDETHERPHISRHDSNAYTFGNIGKHNIVIAVLPAGAYGIASAAVVANHLFRTFPNVRIGLMVGIGGGAPSQKHDIRLGDVVVGEPKNANSGVIQYDFGKEIQNQGFHKTGVLNQAPEHLRTALNRLKAHHDICGQNLASAISQALTKTPGLLQKYKRPDAGSDRLYRSHILHPEYDDRSCAEACGDNPSKLLPRFGRSLQDDKPAIHYGLIASANTVLKNAHTRDELSDKLDVLCVEMEAAGLVNSFPCLVIRGICDYADTHKNKHWQGYAAMAAAAYAKELLDHIPVCEIEEFPKAASGDLEQQSRHEAGSLSDEQKSLLLESLEFEQIDVRQKTIKSAHAKTCKWLVHTPEYRDWLNPAEMSKHHGFLWMKGKPGAGKSTLMNFAYGRARQKMKHSVIVSFFFNARGVELEKSTVGMYRSLLLQLLKSLPHLQQVFQDLVSKKYSWSLELLKLVFERTILGLGQSDVVCFIDALDECDEDEVRDMISFLESLSEKSTSAGINFKVCFASRYYPSISVARGLNLNLEEQDGHGQDIVAYVDSELRIGRSRLAEQIRTDVRDKASGIFMWVVLVVRILNKAYDKGRVHELRKKLQEIPADLHTLLRSILTRDNDNQADLVLCIRWVLFAKQPLKPEQLYFAVLAGSQPEYLSAWNTDDITNKVIENFIIDTSKGLAEITKGKVQTAQFIHESVRDFLLQERGLREIWPNLEENFIEGSHEQLKQCCLKYMDLDIDKDLKIDSCLPKAGSEKAAELRESATNMFPFLAYALQNVLYHSDTAQGGGINQADFIQRFDRKRWIQLNNIVERHEARRYRDASMLYILAEHDAANLIRYHQKSSCFEVENERYGTPLFAAVATNSDKAVQALIKLAVAGRPQASEIDSLCRQSGRCGGNRRNVGRHFKFSKKKSILHQLVVLGDELLLRGFFLASNEVDLVEINQVWTDIMLNMAATCGELAVVKLLLENKANADQKSHTGMTALHYATQHNILQVAELLVEKGADIEAQDNTGLTPLHHAARSGMPSSITVLLEKGANIEAQDNTGLTSLHYAACSGMPSSITVLLEEGANIEAQGNAGLTPLHHAACSGLPRSIEVLLEKGANIEAQDNTGLTPLHHAARSGMIKNIKALLKKGANIEAYDNTGLTPLHHAACSGILSSIEVLLEKGANIKAHDNNGFTPLHYAARSDISSSITVLLEKDANIEAQDNTSLTPLHHAVCIGMLANIKVLLEEGANIKAQDNTGLTPLHYAARSSLPSSNIEVLLEKGASIEARDNSGLTPLHHSAYVGEPTSIKVLLEKGANIDAQDNIGHTPLHHAVFIIKAWNIKVLLEKGANIEARDNTGLTPLHYTARSSISSSVKVFLGEGANIEAQDNTGLTPLHHAVCIGMLVNIKVLLEEGANIEAQDNTGLTPLHYAARSGLPSSNIEVLLEKGASIEARDNTGLTPLHHAACSGMLATIEVLLNKGANIEAQDNTGLTSLHHAACSSIPTTIRLLLEKGANIEAQGNAGLTPLHYAACRGISSSIKVLLEKGANVEAQDNTGLTPLHHTAWSGMPTDIEVLLEKGANIEAQDNTSLTPLHHAVRSGILSSNIEVLLKKGANIEAQDNTGLTPLHYAASNGMSWNIEMILEKGANIEAQDNTGLTPLHHAARGGILIHIGVLLEKGADIEARGYNGITVLQCAIKHNREAVVELLLAEGANADATGGYIVV</sequence>
<proteinExistence type="predicted"/>
<evidence type="ECO:0000313" key="6">
    <source>
        <dbReference type="EMBL" id="KAK2600096.1"/>
    </source>
</evidence>
<protein>
    <submittedName>
        <fullName evidence="6">Uncharacterized protein</fullName>
    </submittedName>
</protein>
<feature type="repeat" description="ANK" evidence="3">
    <location>
        <begin position="1238"/>
        <end position="1270"/>
    </location>
</feature>
<dbReference type="SUPFAM" id="SSF48403">
    <property type="entry name" value="Ankyrin repeat"/>
    <property type="match status" value="2"/>
</dbReference>
<dbReference type="EMBL" id="JASWJB010000083">
    <property type="protein sequence ID" value="KAK2600096.1"/>
    <property type="molecule type" value="Genomic_DNA"/>
</dbReference>
<accession>A0AAJ0CSQ1</accession>
<dbReference type="InterPro" id="IPR035994">
    <property type="entry name" value="Nucleoside_phosphorylase_sf"/>
</dbReference>
<feature type="repeat" description="ANK" evidence="3">
    <location>
        <begin position="1271"/>
        <end position="1303"/>
    </location>
</feature>
<feature type="repeat" description="ANK" evidence="3">
    <location>
        <begin position="1802"/>
        <end position="1834"/>
    </location>
</feature>
<feature type="repeat" description="ANK" evidence="3">
    <location>
        <begin position="1503"/>
        <end position="1535"/>
    </location>
</feature>
<feature type="repeat" description="ANK" evidence="3">
    <location>
        <begin position="1570"/>
        <end position="1602"/>
    </location>
</feature>
<comment type="caution">
    <text evidence="6">The sequence shown here is derived from an EMBL/GenBank/DDBJ whole genome shotgun (WGS) entry which is preliminary data.</text>
</comment>
<name>A0AAJ0CSQ1_9HYPO</name>
<feature type="repeat" description="ANK" evidence="3">
    <location>
        <begin position="1139"/>
        <end position="1171"/>
    </location>
</feature>
<dbReference type="Proteomes" id="UP001251528">
    <property type="component" value="Unassembled WGS sequence"/>
</dbReference>
<dbReference type="GO" id="GO:0003824">
    <property type="term" value="F:catalytic activity"/>
    <property type="evidence" value="ECO:0007669"/>
    <property type="project" value="InterPro"/>
</dbReference>
<evidence type="ECO:0000313" key="7">
    <source>
        <dbReference type="Proteomes" id="UP001251528"/>
    </source>
</evidence>
<dbReference type="SUPFAM" id="SSF53167">
    <property type="entry name" value="Purine and uridine phosphorylases"/>
    <property type="match status" value="1"/>
</dbReference>
<feature type="repeat" description="ANK" evidence="3">
    <location>
        <begin position="1636"/>
        <end position="1668"/>
    </location>
</feature>
<reference evidence="6" key="1">
    <citation type="submission" date="2023-06" db="EMBL/GenBank/DDBJ databases">
        <title>Conoideocrella luteorostrata (Hypocreales: Clavicipitaceae), a potential biocontrol fungus for elongate hemlock scale in United States Christmas tree production areas.</title>
        <authorList>
            <person name="Barrett H."/>
            <person name="Lovett B."/>
            <person name="Macias A.M."/>
            <person name="Stajich J.E."/>
            <person name="Kasson M.T."/>
        </authorList>
    </citation>
    <scope>NUCLEOTIDE SEQUENCE</scope>
    <source>
        <strain evidence="6">ARSEF 14590</strain>
    </source>
</reference>
<dbReference type="Pfam" id="PF01048">
    <property type="entry name" value="PNP_UDP_1"/>
    <property type="match status" value="1"/>
</dbReference>
<feature type="repeat" description="ANK" evidence="3">
    <location>
        <begin position="1736"/>
        <end position="1768"/>
    </location>
</feature>
<dbReference type="Pfam" id="PF12796">
    <property type="entry name" value="Ank_2"/>
    <property type="match status" value="5"/>
</dbReference>
<feature type="repeat" description="ANK" evidence="3">
    <location>
        <begin position="1106"/>
        <end position="1138"/>
    </location>
</feature>
<dbReference type="Pfam" id="PF00023">
    <property type="entry name" value="Ank"/>
    <property type="match status" value="9"/>
</dbReference>
<dbReference type="Gene3D" id="3.40.50.1580">
    <property type="entry name" value="Nucleoside phosphorylase domain"/>
    <property type="match status" value="1"/>
</dbReference>
<feature type="repeat" description="ANK" evidence="3">
    <location>
        <begin position="1304"/>
        <end position="1336"/>
    </location>
</feature>
<feature type="repeat" description="ANK" evidence="3">
    <location>
        <begin position="1437"/>
        <end position="1469"/>
    </location>
</feature>
<feature type="repeat" description="ANK" evidence="3">
    <location>
        <begin position="1172"/>
        <end position="1204"/>
    </location>
</feature>
<dbReference type="InterPro" id="IPR002110">
    <property type="entry name" value="Ankyrin_rpt"/>
</dbReference>
<feature type="repeat" description="ANK" evidence="3">
    <location>
        <begin position="1536"/>
        <end position="1569"/>
    </location>
</feature>
<feature type="repeat" description="ANK" evidence="3">
    <location>
        <begin position="1769"/>
        <end position="1801"/>
    </location>
</feature>
<dbReference type="Pfam" id="PF24883">
    <property type="entry name" value="NPHP3_N"/>
    <property type="match status" value="1"/>
</dbReference>
<keyword evidence="2 3" id="KW-0040">ANK repeat</keyword>
<feature type="repeat" description="ANK" evidence="3">
    <location>
        <begin position="1337"/>
        <end position="1369"/>
    </location>
</feature>
<feature type="repeat" description="ANK" evidence="3">
    <location>
        <begin position="1603"/>
        <end position="1635"/>
    </location>
</feature>
<dbReference type="InterPro" id="IPR036770">
    <property type="entry name" value="Ankyrin_rpt-contain_sf"/>
</dbReference>
<dbReference type="InterPro" id="IPR056884">
    <property type="entry name" value="NPHP3-like_N"/>
</dbReference>
<evidence type="ECO:0000256" key="2">
    <source>
        <dbReference type="ARBA" id="ARBA00023043"/>
    </source>
</evidence>
<evidence type="ECO:0000256" key="1">
    <source>
        <dbReference type="ARBA" id="ARBA00022737"/>
    </source>
</evidence>
<keyword evidence="7" id="KW-1185">Reference proteome</keyword>
<dbReference type="InterPro" id="IPR000845">
    <property type="entry name" value="Nucleoside_phosphorylase_d"/>
</dbReference>
<feature type="repeat" description="ANK" evidence="3">
    <location>
        <begin position="1669"/>
        <end position="1701"/>
    </location>
</feature>
<feature type="repeat" description="ANK" evidence="3">
    <location>
        <begin position="1370"/>
        <end position="1403"/>
    </location>
</feature>
<dbReference type="PROSITE" id="PS50297">
    <property type="entry name" value="ANK_REP_REGION"/>
    <property type="match status" value="22"/>
</dbReference>
<feature type="domain" description="Nephrocystin 3-like N-terminal" evidence="5">
    <location>
        <begin position="475"/>
        <end position="643"/>
    </location>
</feature>
<dbReference type="Gene3D" id="1.25.40.20">
    <property type="entry name" value="Ankyrin repeat-containing domain"/>
    <property type="match status" value="7"/>
</dbReference>
<dbReference type="PANTHER" id="PTHR24178">
    <property type="entry name" value="MOLTING PROTEIN MLT-4"/>
    <property type="match status" value="1"/>
</dbReference>
<evidence type="ECO:0000256" key="3">
    <source>
        <dbReference type="PROSITE-ProRule" id="PRU00023"/>
    </source>
</evidence>
<dbReference type="GO" id="GO:0009116">
    <property type="term" value="P:nucleoside metabolic process"/>
    <property type="evidence" value="ECO:0007669"/>
    <property type="project" value="InterPro"/>
</dbReference>
<evidence type="ECO:0000259" key="4">
    <source>
        <dbReference type="Pfam" id="PF01048"/>
    </source>
</evidence>
<feature type="repeat" description="ANK" evidence="3">
    <location>
        <begin position="1702"/>
        <end position="1735"/>
    </location>
</feature>
<feature type="repeat" description="ANK" evidence="3">
    <location>
        <begin position="1205"/>
        <end position="1237"/>
    </location>
</feature>
<dbReference type="SMART" id="SM00248">
    <property type="entry name" value="ANK"/>
    <property type="match status" value="24"/>
</dbReference>